<dbReference type="Pfam" id="PF04455">
    <property type="entry name" value="Saccharop_dh_N"/>
    <property type="match status" value="1"/>
</dbReference>
<accession>A0A075G350</accession>
<reference evidence="3" key="1">
    <citation type="journal article" date="2014" name="Genome Biol. Evol.">
        <title>Pangenome evidence for extensive interdomain horizontal transfer affecting lineage core and shell genes in uncultured planktonic thaumarchaeota and euryarchaeota.</title>
        <authorList>
            <person name="Deschamps P."/>
            <person name="Zivanovic Y."/>
            <person name="Moreira D."/>
            <person name="Rodriguez-Valera F."/>
            <person name="Lopez-Garcia P."/>
        </authorList>
    </citation>
    <scope>NUCLEOTIDE SEQUENCE</scope>
</reference>
<name>A0A075G350_9ARCH</name>
<dbReference type="EMBL" id="KF900536">
    <property type="protein sequence ID" value="AIE98475.1"/>
    <property type="molecule type" value="Genomic_DNA"/>
</dbReference>
<evidence type="ECO:0000256" key="1">
    <source>
        <dbReference type="ARBA" id="ARBA00023027"/>
    </source>
</evidence>
<organism evidence="3">
    <name type="scientific">uncultured marine thaumarchaeote KM3_05_H05</name>
    <dbReference type="NCBI Taxonomy" id="1455972"/>
    <lineage>
        <taxon>Archaea</taxon>
        <taxon>Nitrososphaerota</taxon>
        <taxon>environmental samples</taxon>
    </lineage>
</organism>
<keyword evidence="1" id="KW-0520">NAD</keyword>
<dbReference type="InterPro" id="IPR007545">
    <property type="entry name" value="LOR/SDH_bifunc_enz_cons_dom"/>
</dbReference>
<protein>
    <submittedName>
        <fullName evidence="3">Lysine-oxoglutarate reductase/Saccharopine dehydrogenase (LOR/SDH)-related protein</fullName>
    </submittedName>
</protein>
<evidence type="ECO:0000259" key="2">
    <source>
        <dbReference type="Pfam" id="PF04455"/>
    </source>
</evidence>
<proteinExistence type="predicted"/>
<dbReference type="InterPro" id="IPR043009">
    <property type="entry name" value="LOR/SDH_bifunc_enz_cons_dom_sf"/>
</dbReference>
<dbReference type="AlphaFoldDB" id="A0A075G350"/>
<evidence type="ECO:0000313" key="3">
    <source>
        <dbReference type="EMBL" id="AIE98475.1"/>
    </source>
</evidence>
<dbReference type="Gene3D" id="3.30.70.2690">
    <property type="entry name" value="LOR/SDH bifunctional enzyme, conserved domain"/>
    <property type="match status" value="1"/>
</dbReference>
<feature type="domain" description="LOR/SDH bifunctional enzyme conserved" evidence="2">
    <location>
        <begin position="5"/>
        <end position="93"/>
    </location>
</feature>
<sequence length="97" mass="11119">MSKFSQEIEVSGHLIDSSILTKIFDKIMDLKGEFKVEEIDIGTKKKDHSYARLTITGKDQGHLDEILKTVYREGAVSKITKRNSIKKIHQKNFVNAR</sequence>
<dbReference type="CDD" id="cd12144">
    <property type="entry name" value="SDH_N_domain"/>
    <property type="match status" value="1"/>
</dbReference>